<reference evidence="5 6" key="1">
    <citation type="submission" date="2018-10" db="EMBL/GenBank/DDBJ databases">
        <title>Histidinibacterium lentulum gen. nov., sp. nov., a marine bacterium from the culture broth of Picochlorum sp. 122.</title>
        <authorList>
            <person name="Wang G."/>
        </authorList>
    </citation>
    <scope>NUCLEOTIDE SEQUENCE [LARGE SCALE GENOMIC DNA]</scope>
    <source>
        <strain evidence="5 6">B17</strain>
    </source>
</reference>
<dbReference type="InterPro" id="IPR036388">
    <property type="entry name" value="WH-like_DNA-bd_sf"/>
</dbReference>
<dbReference type="Pfam" id="PF07729">
    <property type="entry name" value="FCD"/>
    <property type="match status" value="1"/>
</dbReference>
<gene>
    <name evidence="5" type="ORF">EAT49_19040</name>
</gene>
<evidence type="ECO:0000259" key="4">
    <source>
        <dbReference type="PROSITE" id="PS50949"/>
    </source>
</evidence>
<dbReference type="PRINTS" id="PR00035">
    <property type="entry name" value="HTHGNTR"/>
</dbReference>
<dbReference type="Proteomes" id="UP000268016">
    <property type="component" value="Unassembled WGS sequence"/>
</dbReference>
<organism evidence="5 6">
    <name type="scientific">Histidinibacterium lentulum</name>
    <dbReference type="NCBI Taxonomy" id="2480588"/>
    <lineage>
        <taxon>Bacteria</taxon>
        <taxon>Pseudomonadati</taxon>
        <taxon>Pseudomonadota</taxon>
        <taxon>Alphaproteobacteria</taxon>
        <taxon>Rhodobacterales</taxon>
        <taxon>Paracoccaceae</taxon>
        <taxon>Histidinibacterium</taxon>
    </lineage>
</organism>
<dbReference type="InterPro" id="IPR036390">
    <property type="entry name" value="WH_DNA-bd_sf"/>
</dbReference>
<evidence type="ECO:0000256" key="1">
    <source>
        <dbReference type="ARBA" id="ARBA00023015"/>
    </source>
</evidence>
<dbReference type="Gene3D" id="1.10.10.10">
    <property type="entry name" value="Winged helix-like DNA-binding domain superfamily/Winged helix DNA-binding domain"/>
    <property type="match status" value="1"/>
</dbReference>
<dbReference type="PROSITE" id="PS50949">
    <property type="entry name" value="HTH_GNTR"/>
    <property type="match status" value="1"/>
</dbReference>
<keyword evidence="3" id="KW-0804">Transcription</keyword>
<dbReference type="InterPro" id="IPR011711">
    <property type="entry name" value="GntR_C"/>
</dbReference>
<dbReference type="SUPFAM" id="SSF48008">
    <property type="entry name" value="GntR ligand-binding domain-like"/>
    <property type="match status" value="1"/>
</dbReference>
<evidence type="ECO:0000256" key="3">
    <source>
        <dbReference type="ARBA" id="ARBA00023163"/>
    </source>
</evidence>
<dbReference type="InterPro" id="IPR008920">
    <property type="entry name" value="TF_FadR/GntR_C"/>
</dbReference>
<sequence length="241" mass="25857">MTDSPLTYLGKLPNRTRGHEVLDALAEMVSRSGLDVGDRLPPEVQMAQQLGVGRSTMREALNRWEGLGLIRRRRGIGTFLVAPIPAPGGPVDPDVRLEGAAVLRLLEVRSTLETQVARLAAERGTKGQKAEIARLCGVLLEIVARGENYREADIAFHTAIADASANPMFTQILTYLDQAFERAADSPFNRAAFGLDSFSYHGPLSDAVVAGDGDAAERAVLDIIASVRAEVEAIIRDGGQG</sequence>
<dbReference type="CDD" id="cd07377">
    <property type="entry name" value="WHTH_GntR"/>
    <property type="match status" value="1"/>
</dbReference>
<keyword evidence="6" id="KW-1185">Reference proteome</keyword>
<dbReference type="PANTHER" id="PTHR43537:SF44">
    <property type="entry name" value="GNTR FAMILY REGULATORY PROTEIN"/>
    <property type="match status" value="1"/>
</dbReference>
<dbReference type="AlphaFoldDB" id="A0A3N2QMC1"/>
<evidence type="ECO:0000313" key="6">
    <source>
        <dbReference type="Proteomes" id="UP000268016"/>
    </source>
</evidence>
<dbReference type="SMART" id="SM00895">
    <property type="entry name" value="FCD"/>
    <property type="match status" value="1"/>
</dbReference>
<dbReference type="Pfam" id="PF00392">
    <property type="entry name" value="GntR"/>
    <property type="match status" value="1"/>
</dbReference>
<dbReference type="Gene3D" id="1.20.120.530">
    <property type="entry name" value="GntR ligand-binding domain-like"/>
    <property type="match status" value="1"/>
</dbReference>
<protein>
    <submittedName>
        <fullName evidence="5">FadR family transcriptional regulator</fullName>
    </submittedName>
</protein>
<dbReference type="SUPFAM" id="SSF46785">
    <property type="entry name" value="Winged helix' DNA-binding domain"/>
    <property type="match status" value="1"/>
</dbReference>
<proteinExistence type="predicted"/>
<dbReference type="InterPro" id="IPR000524">
    <property type="entry name" value="Tscrpt_reg_HTH_GntR"/>
</dbReference>
<feature type="domain" description="HTH gntR-type" evidence="4">
    <location>
        <begin position="15"/>
        <end position="83"/>
    </location>
</feature>
<dbReference type="EMBL" id="RDRB01000012">
    <property type="protein sequence ID" value="ROT96333.1"/>
    <property type="molecule type" value="Genomic_DNA"/>
</dbReference>
<dbReference type="SMART" id="SM00345">
    <property type="entry name" value="HTH_GNTR"/>
    <property type="match status" value="1"/>
</dbReference>
<evidence type="ECO:0000256" key="2">
    <source>
        <dbReference type="ARBA" id="ARBA00023125"/>
    </source>
</evidence>
<dbReference type="GO" id="GO:0003677">
    <property type="term" value="F:DNA binding"/>
    <property type="evidence" value="ECO:0007669"/>
    <property type="project" value="UniProtKB-KW"/>
</dbReference>
<comment type="caution">
    <text evidence="5">The sequence shown here is derived from an EMBL/GenBank/DDBJ whole genome shotgun (WGS) entry which is preliminary data.</text>
</comment>
<name>A0A3N2QMC1_9RHOB</name>
<accession>A0A3N2QMC1</accession>
<dbReference type="OrthoDB" id="9028214at2"/>
<dbReference type="GO" id="GO:0003700">
    <property type="term" value="F:DNA-binding transcription factor activity"/>
    <property type="evidence" value="ECO:0007669"/>
    <property type="project" value="InterPro"/>
</dbReference>
<evidence type="ECO:0000313" key="5">
    <source>
        <dbReference type="EMBL" id="ROT96333.1"/>
    </source>
</evidence>
<dbReference type="RefSeq" id="WP_123643905.1">
    <property type="nucleotide sequence ID" value="NZ_ML119092.1"/>
</dbReference>
<keyword evidence="1" id="KW-0805">Transcription regulation</keyword>
<keyword evidence="2" id="KW-0238">DNA-binding</keyword>
<dbReference type="PANTHER" id="PTHR43537">
    <property type="entry name" value="TRANSCRIPTIONAL REGULATOR, GNTR FAMILY"/>
    <property type="match status" value="1"/>
</dbReference>